<reference evidence="4" key="1">
    <citation type="journal article" date="2017" name="Genome Biol.">
        <title>Comparative genomics reveals high biological diversity and specific adaptations in the industrially and medically important fungal genus Aspergillus.</title>
        <authorList>
            <person name="de Vries R.P."/>
            <person name="Riley R."/>
            <person name="Wiebenga A."/>
            <person name="Aguilar-Osorio G."/>
            <person name="Amillis S."/>
            <person name="Uchima C.A."/>
            <person name="Anderluh G."/>
            <person name="Asadollahi M."/>
            <person name="Askin M."/>
            <person name="Barry K."/>
            <person name="Battaglia E."/>
            <person name="Bayram O."/>
            <person name="Benocci T."/>
            <person name="Braus-Stromeyer S.A."/>
            <person name="Caldana C."/>
            <person name="Canovas D."/>
            <person name="Cerqueira G.C."/>
            <person name="Chen F."/>
            <person name="Chen W."/>
            <person name="Choi C."/>
            <person name="Clum A."/>
            <person name="Dos Santos R.A."/>
            <person name="Damasio A.R."/>
            <person name="Diallinas G."/>
            <person name="Emri T."/>
            <person name="Fekete E."/>
            <person name="Flipphi M."/>
            <person name="Freyberg S."/>
            <person name="Gallo A."/>
            <person name="Gournas C."/>
            <person name="Habgood R."/>
            <person name="Hainaut M."/>
            <person name="Harispe M.L."/>
            <person name="Henrissat B."/>
            <person name="Hilden K.S."/>
            <person name="Hope R."/>
            <person name="Hossain A."/>
            <person name="Karabika E."/>
            <person name="Karaffa L."/>
            <person name="Karanyi Z."/>
            <person name="Krasevec N."/>
            <person name="Kuo A."/>
            <person name="Kusch H."/>
            <person name="LaButti K."/>
            <person name="Lagendijk E.L."/>
            <person name="Lapidus A."/>
            <person name="Levasseur A."/>
            <person name="Lindquist E."/>
            <person name="Lipzen A."/>
            <person name="Logrieco A.F."/>
            <person name="MacCabe A."/>
            <person name="Maekelae M.R."/>
            <person name="Malavazi I."/>
            <person name="Melin P."/>
            <person name="Meyer V."/>
            <person name="Mielnichuk N."/>
            <person name="Miskei M."/>
            <person name="Molnar A.P."/>
            <person name="Mule G."/>
            <person name="Ngan C.Y."/>
            <person name="Orejas M."/>
            <person name="Orosz E."/>
            <person name="Ouedraogo J.P."/>
            <person name="Overkamp K.M."/>
            <person name="Park H.-S."/>
            <person name="Perrone G."/>
            <person name="Piumi F."/>
            <person name="Punt P.J."/>
            <person name="Ram A.F."/>
            <person name="Ramon A."/>
            <person name="Rauscher S."/>
            <person name="Record E."/>
            <person name="Riano-Pachon D.M."/>
            <person name="Robert V."/>
            <person name="Roehrig J."/>
            <person name="Ruller R."/>
            <person name="Salamov A."/>
            <person name="Salih N.S."/>
            <person name="Samson R.A."/>
            <person name="Sandor E."/>
            <person name="Sanguinetti M."/>
            <person name="Schuetze T."/>
            <person name="Sepcic K."/>
            <person name="Shelest E."/>
            <person name="Sherlock G."/>
            <person name="Sophianopoulou V."/>
            <person name="Squina F.M."/>
            <person name="Sun H."/>
            <person name="Susca A."/>
            <person name="Todd R.B."/>
            <person name="Tsang A."/>
            <person name="Unkles S.E."/>
            <person name="van de Wiele N."/>
            <person name="van Rossen-Uffink D."/>
            <person name="Oliveira J.V."/>
            <person name="Vesth T.C."/>
            <person name="Visser J."/>
            <person name="Yu J.-H."/>
            <person name="Zhou M."/>
            <person name="Andersen M.R."/>
            <person name="Archer D.B."/>
            <person name="Baker S.E."/>
            <person name="Benoit I."/>
            <person name="Brakhage A.A."/>
            <person name="Braus G.H."/>
            <person name="Fischer R."/>
            <person name="Frisvad J.C."/>
            <person name="Goldman G.H."/>
            <person name="Houbraken J."/>
            <person name="Oakley B."/>
            <person name="Pocsi I."/>
            <person name="Scazzocchio C."/>
            <person name="Seiboth B."/>
            <person name="vanKuyk P.A."/>
            <person name="Wortman J."/>
            <person name="Dyer P.S."/>
            <person name="Grigoriev I.V."/>
        </authorList>
    </citation>
    <scope>NUCLEOTIDE SEQUENCE [LARGE SCALE GENOMIC DNA]</scope>
    <source>
        <strain evidence="4">CBS 101740 / IMI 381727 / IBT 21946</strain>
    </source>
</reference>
<dbReference type="STRING" id="767769.A0A1L9V1S4"/>
<dbReference type="Gene3D" id="3.40.50.300">
    <property type="entry name" value="P-loop containing nucleotide triphosphate hydrolases"/>
    <property type="match status" value="1"/>
</dbReference>
<feature type="compositionally biased region" description="Polar residues" evidence="1">
    <location>
        <begin position="975"/>
        <end position="984"/>
    </location>
</feature>
<evidence type="ECO:0000313" key="4">
    <source>
        <dbReference type="Proteomes" id="UP000184499"/>
    </source>
</evidence>
<dbReference type="SUPFAM" id="SSF52540">
    <property type="entry name" value="P-loop containing nucleoside triphosphate hydrolases"/>
    <property type="match status" value="1"/>
</dbReference>
<dbReference type="RefSeq" id="XP_067485113.1">
    <property type="nucleotide sequence ID" value="XM_067629112.1"/>
</dbReference>
<feature type="region of interest" description="Disordered" evidence="1">
    <location>
        <begin position="1289"/>
        <end position="1336"/>
    </location>
</feature>
<dbReference type="PANTHER" id="PTHR43721">
    <property type="entry name" value="ELONGATION FACTOR TU-RELATED"/>
    <property type="match status" value="1"/>
</dbReference>
<feature type="region of interest" description="Disordered" evidence="1">
    <location>
        <begin position="893"/>
        <end position="914"/>
    </location>
</feature>
<evidence type="ECO:0000259" key="2">
    <source>
        <dbReference type="Pfam" id="PF00009"/>
    </source>
</evidence>
<feature type="domain" description="Tr-type G" evidence="2">
    <location>
        <begin position="306"/>
        <end position="561"/>
    </location>
</feature>
<dbReference type="InterPro" id="IPR000795">
    <property type="entry name" value="T_Tr_GTP-bd_dom"/>
</dbReference>
<feature type="region of interest" description="Disordered" evidence="1">
    <location>
        <begin position="1"/>
        <end position="70"/>
    </location>
</feature>
<feature type="compositionally biased region" description="Low complexity" evidence="1">
    <location>
        <begin position="15"/>
        <end position="26"/>
    </location>
</feature>
<sequence length="1367" mass="149707">MASVFTYDPDPPRVSSPWSTSGSSTPQVAATGNRTVPRARSSTNLDRADPDLLSDYGITKLDPEPQEGPTEYKLHLLLRPRRPYVSMSTSHLVGGSYHSRASLPADSPTPSSYESNPRPQQTRSAESRQQRLQHLTTQLLWRLQQSSPFHSSTTANLVLPVLPEATPQLGAAQKPARLLPGLEESQGALYEIGVADDGTFVGLTQDELEESLSTLQVMAASLGCKVDVLRRVNVGSCEWAEDPYSESVDTGNVHAECLWVAEALVSPDWDFYRVGAPSTGQVQDNSSSENAKGEDSIGSSSGTEQIRVSIAGPSAAGKSSLLGTLTSSVLDNGRGASRLGLLKHRHEISSGITSSVAHELIGYAADGPQAQSVEVINYACGNVAAWDDIHAASEGGRLAFVSDLPGSIRYLKSTLRGVIGWAPHYTLLCIPATCDDETPTESGQSPSEQPTDMSLALSHLELCAKMKIPTIVVITKMDMASRSGLRNNLAKVLSTLKSSGKKPAMMSVPTAQAVDLQRSESKDAEEVRKLISTTESWDLTVPIVLTSAVDGSGIGKLHALLRYLPIPTRPPSRDVSLKTAASPTVPENVFDIDEVFAIPPSKVTHTNDLTSLALTCSALHSLAIPQMYSRFDIVWPETLSSSDHPAGVDALSYGLATLVMGQDIFRELPPRRAQQPCPHCGCRSPAPSRDDATDTLMKIRRGNYYAQYTRKFSVGNGPLVWVQEYSVTKETGKMLGTLVALAVARMVNLETFIWDMPTGVLRDVWIALSSLANRPGHECRLQRVWVRWHDNTENTMRPLAGPSTASSVTLPDTQAALAGSASNSSLLQRYGHVEYPSLSILPPLKSLSVLDIDEPSYLEEMAVLVERSRDRLKELRIGISSKVYQASWLKPAGSWQAEQPSPTRGHSGWPKSGGVLGIVLGRSEELTHSSRAQADSAPKQEPVESHAETSQELQNHTSSMNGAPGSPLPADGITSIASHLQNTHIAQQQPAIAPEAKSSRETPNLCSENPSAVPGSSHQMLKLEILELERVPLSIPIALHALDWTQLTTLTIFRCEGHEKLWRALRRQFSPSVSSRSKHGRREGDQSASEYRLNLRHIHTDAVSPYLLLLIKDTLAPNTLQTLFLHEAPMYDSIVHIDAIYKNAIKTHHLSLQKILVDSTQRAPGGSEMPSVRWYKWMFTRQMLTFLSSGRMPRLRELSIALHSKDWHYFLQRLPYMPQLRALHIPHIARQVHRDPKELAMMILDIVTIRPEVGVTYVGIQNKCYEILEAKDGDAGEFYDTDDSHSEGFVPGGEEWAGSDTNEDESDDDGGVSAMDSHSDLSSDDRTSSDGEDSEMDYNKTRISYRLREILFYDDKIAIFKARHGVL</sequence>
<dbReference type="Proteomes" id="UP000184499">
    <property type="component" value="Unassembled WGS sequence"/>
</dbReference>
<accession>A0A1L9V1S4</accession>
<feature type="compositionally biased region" description="Polar residues" evidence="1">
    <location>
        <begin position="108"/>
        <end position="124"/>
    </location>
</feature>
<feature type="region of interest" description="Disordered" evidence="1">
    <location>
        <begin position="89"/>
        <end position="131"/>
    </location>
</feature>
<feature type="compositionally biased region" description="Basic and acidic residues" evidence="1">
    <location>
        <begin position="1317"/>
        <end position="1329"/>
    </location>
</feature>
<feature type="region of interest" description="Disordered" evidence="1">
    <location>
        <begin position="278"/>
        <end position="304"/>
    </location>
</feature>
<dbReference type="InterPro" id="IPR027417">
    <property type="entry name" value="P-loop_NTPase"/>
</dbReference>
<feature type="compositionally biased region" description="Polar residues" evidence="1">
    <location>
        <begin position="1001"/>
        <end position="1014"/>
    </location>
</feature>
<dbReference type="OrthoDB" id="3199516at2759"/>
<feature type="compositionally biased region" description="Polar residues" evidence="1">
    <location>
        <begin position="278"/>
        <end position="290"/>
    </location>
</feature>
<proteinExistence type="predicted"/>
<feature type="compositionally biased region" description="Low complexity" evidence="1">
    <location>
        <begin position="985"/>
        <end position="994"/>
    </location>
</feature>
<feature type="region of interest" description="Disordered" evidence="1">
    <location>
        <begin position="927"/>
        <end position="1014"/>
    </location>
</feature>
<name>A0A1L9V1S4_ASPBC</name>
<evidence type="ECO:0000313" key="3">
    <source>
        <dbReference type="EMBL" id="OJJ77866.1"/>
    </source>
</evidence>
<dbReference type="OMA" id="DNTENTM"/>
<feature type="compositionally biased region" description="Polar residues" evidence="1">
    <location>
        <begin position="27"/>
        <end position="45"/>
    </location>
</feature>
<evidence type="ECO:0000256" key="1">
    <source>
        <dbReference type="SAM" id="MobiDB-lite"/>
    </source>
</evidence>
<keyword evidence="4" id="KW-1185">Reference proteome</keyword>
<dbReference type="Pfam" id="PF00009">
    <property type="entry name" value="GTP_EFTU"/>
    <property type="match status" value="1"/>
</dbReference>
<dbReference type="GeneID" id="93581599"/>
<feature type="compositionally biased region" description="Acidic residues" evidence="1">
    <location>
        <begin position="1301"/>
        <end position="1310"/>
    </location>
</feature>
<dbReference type="PANTHER" id="PTHR43721:SF30">
    <property type="entry name" value="TR-TYPE G DOMAIN-CONTAINING PROTEIN"/>
    <property type="match status" value="1"/>
</dbReference>
<dbReference type="GO" id="GO:0003924">
    <property type="term" value="F:GTPase activity"/>
    <property type="evidence" value="ECO:0007669"/>
    <property type="project" value="InterPro"/>
</dbReference>
<dbReference type="GO" id="GO:0003746">
    <property type="term" value="F:translation elongation factor activity"/>
    <property type="evidence" value="ECO:0007669"/>
    <property type="project" value="TreeGrafter"/>
</dbReference>
<gene>
    <name evidence="3" type="ORF">ASPBRDRAFT_71167</name>
</gene>
<feature type="compositionally biased region" description="Polar residues" evidence="1">
    <location>
        <begin position="950"/>
        <end position="961"/>
    </location>
</feature>
<protein>
    <recommendedName>
        <fullName evidence="2">Tr-type G domain-containing protein</fullName>
    </recommendedName>
</protein>
<dbReference type="InterPro" id="IPR050055">
    <property type="entry name" value="EF-Tu_GTPase"/>
</dbReference>
<organism evidence="3 4">
    <name type="scientific">Aspergillus brasiliensis (strain CBS 101740 / IMI 381727 / IBT 21946)</name>
    <dbReference type="NCBI Taxonomy" id="767769"/>
    <lineage>
        <taxon>Eukaryota</taxon>
        <taxon>Fungi</taxon>
        <taxon>Dikarya</taxon>
        <taxon>Ascomycota</taxon>
        <taxon>Pezizomycotina</taxon>
        <taxon>Eurotiomycetes</taxon>
        <taxon>Eurotiomycetidae</taxon>
        <taxon>Eurotiales</taxon>
        <taxon>Aspergillaceae</taxon>
        <taxon>Aspergillus</taxon>
        <taxon>Aspergillus subgen. Circumdati</taxon>
    </lineage>
</organism>
<dbReference type="VEuPathDB" id="FungiDB:ASPBRDRAFT_71167"/>
<dbReference type="EMBL" id="KV878679">
    <property type="protein sequence ID" value="OJJ77866.1"/>
    <property type="molecule type" value="Genomic_DNA"/>
</dbReference>
<dbReference type="GO" id="GO:0005525">
    <property type="term" value="F:GTP binding"/>
    <property type="evidence" value="ECO:0007669"/>
    <property type="project" value="InterPro"/>
</dbReference>